<keyword evidence="2" id="KW-1185">Reference proteome</keyword>
<protein>
    <submittedName>
        <fullName evidence="1">Uncharacterized protein</fullName>
    </submittedName>
</protein>
<gene>
    <name evidence="1" type="ORF">CTheo_8807</name>
</gene>
<proteinExistence type="predicted"/>
<evidence type="ECO:0000313" key="2">
    <source>
        <dbReference type="Proteomes" id="UP000383932"/>
    </source>
</evidence>
<evidence type="ECO:0000313" key="1">
    <source>
        <dbReference type="EMBL" id="KAB5587752.1"/>
    </source>
</evidence>
<sequence length="340" mass="39353">MPLPHQPFETVPDLPGVVTSFELRRLHLGIVFDLGLLCCIKCDRLVLLSLETCHTHVHKHVSNPRAFPRQKIISTCTNYRVYDQYLHDYPRPDKVVAPYRSLPMKAAKSCMACESESKEYFGTSDEALRRHFRVCHKKHASNRAQYERSCTIQTFCSEYSDNRHAFEVNPALLPNPNPEQPFATHDADAEAIMRAFLRDYRPAEQPSASGTSLKDTQPFLYFSRWAAHVAPHKPEFLIPLAAYPEEIDLCRELADSAVELFTEEQARLEVLSEIMRLKLMQEDKESVRKPLKRLDSTTVAEYAQTFARWCVFVVRLYKMQEDGDHRYRVTFTEKQKVGVK</sequence>
<accession>A0A5N5Q7L7</accession>
<dbReference type="EMBL" id="SSOP01000809">
    <property type="protein sequence ID" value="KAB5587752.1"/>
    <property type="molecule type" value="Genomic_DNA"/>
</dbReference>
<comment type="caution">
    <text evidence="1">The sequence shown here is derived from an EMBL/GenBank/DDBJ whole genome shotgun (WGS) entry which is preliminary data.</text>
</comment>
<organism evidence="1 2">
    <name type="scientific">Ceratobasidium theobromae</name>
    <dbReference type="NCBI Taxonomy" id="1582974"/>
    <lineage>
        <taxon>Eukaryota</taxon>
        <taxon>Fungi</taxon>
        <taxon>Dikarya</taxon>
        <taxon>Basidiomycota</taxon>
        <taxon>Agaricomycotina</taxon>
        <taxon>Agaricomycetes</taxon>
        <taxon>Cantharellales</taxon>
        <taxon>Ceratobasidiaceae</taxon>
        <taxon>Ceratobasidium</taxon>
    </lineage>
</organism>
<dbReference type="Proteomes" id="UP000383932">
    <property type="component" value="Unassembled WGS sequence"/>
</dbReference>
<dbReference type="AlphaFoldDB" id="A0A5N5Q7L7"/>
<dbReference type="OrthoDB" id="2747940at2759"/>
<reference evidence="1 2" key="1">
    <citation type="journal article" date="2019" name="Fungal Biol. Biotechnol.">
        <title>Draft genome sequence of fastidious pathogen Ceratobasidium theobromae, which causes vascular-streak dieback in Theobroma cacao.</title>
        <authorList>
            <person name="Ali S.S."/>
            <person name="Asman A."/>
            <person name="Shao J."/>
            <person name="Firmansyah A.P."/>
            <person name="Susilo A.W."/>
            <person name="Rosmana A."/>
            <person name="McMahon P."/>
            <person name="Junaid M."/>
            <person name="Guest D."/>
            <person name="Kheng T.Y."/>
            <person name="Meinhardt L.W."/>
            <person name="Bailey B.A."/>
        </authorList>
    </citation>
    <scope>NUCLEOTIDE SEQUENCE [LARGE SCALE GENOMIC DNA]</scope>
    <source>
        <strain evidence="1 2">CT2</strain>
    </source>
</reference>
<name>A0A5N5Q7L7_9AGAM</name>